<dbReference type="EMBL" id="SJPZ01000001">
    <property type="protein sequence ID" value="TWU65578.1"/>
    <property type="molecule type" value="Genomic_DNA"/>
</dbReference>
<evidence type="ECO:0000313" key="3">
    <source>
        <dbReference type="EMBL" id="TWU65578.1"/>
    </source>
</evidence>
<accession>A0A5C6FW58</accession>
<dbReference type="OrthoDB" id="9778037at2"/>
<keyword evidence="1" id="KW-0472">Membrane</keyword>
<comment type="caution">
    <text evidence="3">The sequence shown here is derived from an EMBL/GenBank/DDBJ whole genome shotgun (WGS) entry which is preliminary data.</text>
</comment>
<reference evidence="3 4" key="1">
    <citation type="submission" date="2019-02" db="EMBL/GenBank/DDBJ databases">
        <title>Deep-cultivation of Planctomycetes and their phenomic and genomic characterization uncovers novel biology.</title>
        <authorList>
            <person name="Wiegand S."/>
            <person name="Jogler M."/>
            <person name="Boedeker C."/>
            <person name="Pinto D."/>
            <person name="Vollmers J."/>
            <person name="Rivas-Marin E."/>
            <person name="Kohn T."/>
            <person name="Peeters S.H."/>
            <person name="Heuer A."/>
            <person name="Rast P."/>
            <person name="Oberbeckmann S."/>
            <person name="Bunk B."/>
            <person name="Jeske O."/>
            <person name="Meyerdierks A."/>
            <person name="Storesund J.E."/>
            <person name="Kallscheuer N."/>
            <person name="Luecker S."/>
            <person name="Lage O.M."/>
            <person name="Pohl T."/>
            <person name="Merkel B.J."/>
            <person name="Hornburger P."/>
            <person name="Mueller R.-W."/>
            <person name="Bruemmer F."/>
            <person name="Labrenz M."/>
            <person name="Spormann A.M."/>
            <person name="Op Den Camp H."/>
            <person name="Overmann J."/>
            <person name="Amann R."/>
            <person name="Jetten M.S.M."/>
            <person name="Mascher T."/>
            <person name="Medema M.H."/>
            <person name="Devos D.P."/>
            <person name="Kaster A.-K."/>
            <person name="Ovreas L."/>
            <person name="Rohde M."/>
            <person name="Galperin M.Y."/>
            <person name="Jogler C."/>
        </authorList>
    </citation>
    <scope>NUCLEOTIDE SEQUENCE [LARGE SCALE GENOMIC DNA]</scope>
    <source>
        <strain evidence="3 4">V7</strain>
    </source>
</reference>
<name>A0A5C6FW58_9PLAN</name>
<dbReference type="RefSeq" id="WP_146411772.1">
    <property type="nucleotide sequence ID" value="NZ_SJPZ01000001.1"/>
</dbReference>
<feature type="transmembrane region" description="Helical" evidence="1">
    <location>
        <begin position="12"/>
        <end position="33"/>
    </location>
</feature>
<dbReference type="Proteomes" id="UP000316476">
    <property type="component" value="Unassembled WGS sequence"/>
</dbReference>
<evidence type="ECO:0000259" key="2">
    <source>
        <dbReference type="Pfam" id="PF01882"/>
    </source>
</evidence>
<feature type="transmembrane region" description="Helical" evidence="1">
    <location>
        <begin position="45"/>
        <end position="69"/>
    </location>
</feature>
<keyword evidence="1" id="KW-1133">Transmembrane helix</keyword>
<dbReference type="PANTHER" id="PTHR33608:SF3">
    <property type="entry name" value="SLR2013 PROTEIN"/>
    <property type="match status" value="1"/>
</dbReference>
<feature type="domain" description="DUF58" evidence="2">
    <location>
        <begin position="237"/>
        <end position="408"/>
    </location>
</feature>
<evidence type="ECO:0000313" key="4">
    <source>
        <dbReference type="Proteomes" id="UP000316476"/>
    </source>
</evidence>
<sequence>MEPIRQTAQETFQYASALPWLIIAAATMPLVLAAWWTKIFPSRRWVIALAVIAVVSTLNVFFPALLLAVLVLDGLLILFASIDFFLVLVMTSGGITASRSHSRTGSIGVPMESRLGVENRTAMTLVGHVRDDLPDGFRSDPMDHPLRLPPLAEFSATRQLTAFRRGAFHLHHVYLRLESPLRFWRRHVSIPVESRINVYPDMKQMSDYALLARTDRLSLIGVRRTRRIGQDSDFERLRDYTRDDNYRHIDWRSTARRRKLTVKQFQTDQSQRVVFMLDCGRMMTNLCEGLSLLDHALNASLMMAYVALHQGDSVGMLCFSDTVHAYVPPRGGASQMNRLLQAGFDQFPRMVESRYDQAFVYLQNHCKRRSLITLATNVIDEVNAAAVVDYLGNISGKHLPLGILLRDRGLFDAADTAVARAESAGPSTLGGLATAERKTLYRGVAAADILIWRQQVLRDLEHRGVLCVDAFPDELTAPLVNQYLEIKAQHLL</sequence>
<dbReference type="Pfam" id="PF01882">
    <property type="entry name" value="DUF58"/>
    <property type="match status" value="1"/>
</dbReference>
<dbReference type="PANTHER" id="PTHR33608">
    <property type="entry name" value="BLL2464 PROTEIN"/>
    <property type="match status" value="1"/>
</dbReference>
<feature type="transmembrane region" description="Helical" evidence="1">
    <location>
        <begin position="75"/>
        <end position="97"/>
    </location>
</feature>
<keyword evidence="1" id="KW-0812">Transmembrane</keyword>
<dbReference type="InterPro" id="IPR002881">
    <property type="entry name" value="DUF58"/>
</dbReference>
<evidence type="ECO:0000256" key="1">
    <source>
        <dbReference type="SAM" id="Phobius"/>
    </source>
</evidence>
<proteinExistence type="predicted"/>
<dbReference type="AlphaFoldDB" id="A0A5C6FW58"/>
<gene>
    <name evidence="3" type="ORF">V7x_11260</name>
</gene>
<organism evidence="3 4">
    <name type="scientific">Crateriforma conspicua</name>
    <dbReference type="NCBI Taxonomy" id="2527996"/>
    <lineage>
        <taxon>Bacteria</taxon>
        <taxon>Pseudomonadati</taxon>
        <taxon>Planctomycetota</taxon>
        <taxon>Planctomycetia</taxon>
        <taxon>Planctomycetales</taxon>
        <taxon>Planctomycetaceae</taxon>
        <taxon>Crateriforma</taxon>
    </lineage>
</organism>
<protein>
    <recommendedName>
        <fullName evidence="2">DUF58 domain-containing protein</fullName>
    </recommendedName>
</protein>